<dbReference type="InParanoid" id="A0A6P8H8N9"/>
<feature type="transmembrane region" description="Helical" evidence="9">
    <location>
        <begin position="130"/>
        <end position="150"/>
    </location>
</feature>
<feature type="transmembrane region" description="Helical" evidence="9">
    <location>
        <begin position="260"/>
        <end position="281"/>
    </location>
</feature>
<evidence type="ECO:0000313" key="12">
    <source>
        <dbReference type="RefSeq" id="XP_031549127.1"/>
    </source>
</evidence>
<protein>
    <submittedName>
        <fullName evidence="12">Somatostatin receptor type 5-like</fullName>
    </submittedName>
</protein>
<dbReference type="KEGG" id="aten:116286701"/>
<dbReference type="OrthoDB" id="2132067at2759"/>
<dbReference type="CDD" id="cd00637">
    <property type="entry name" value="7tm_classA_rhodopsin-like"/>
    <property type="match status" value="1"/>
</dbReference>
<dbReference type="GO" id="GO:0004930">
    <property type="term" value="F:G protein-coupled receptor activity"/>
    <property type="evidence" value="ECO:0007669"/>
    <property type="project" value="UniProtKB-KW"/>
</dbReference>
<gene>
    <name evidence="12" type="primary">LOC116286701</name>
</gene>
<feature type="transmembrane region" description="Helical" evidence="9">
    <location>
        <begin position="49"/>
        <end position="68"/>
    </location>
</feature>
<evidence type="ECO:0000256" key="4">
    <source>
        <dbReference type="ARBA" id="ARBA00023040"/>
    </source>
</evidence>
<dbReference type="PRINTS" id="PR00237">
    <property type="entry name" value="GPCRRHODOPSN"/>
</dbReference>
<keyword evidence="7 8" id="KW-0807">Transducer</keyword>
<proteinExistence type="inferred from homology"/>
<feature type="transmembrane region" description="Helical" evidence="9">
    <location>
        <begin position="88"/>
        <end position="109"/>
    </location>
</feature>
<name>A0A6P8H8N9_ACTTE</name>
<dbReference type="SUPFAM" id="SSF81321">
    <property type="entry name" value="Family A G protein-coupled receptor-like"/>
    <property type="match status" value="1"/>
</dbReference>
<dbReference type="GO" id="GO:0005886">
    <property type="term" value="C:plasma membrane"/>
    <property type="evidence" value="ECO:0007669"/>
    <property type="project" value="TreeGrafter"/>
</dbReference>
<feature type="transmembrane region" description="Helical" evidence="9">
    <location>
        <begin position="170"/>
        <end position="194"/>
    </location>
</feature>
<evidence type="ECO:0000259" key="10">
    <source>
        <dbReference type="PROSITE" id="PS50262"/>
    </source>
</evidence>
<comment type="similarity">
    <text evidence="8">Belongs to the G-protein coupled receptor 1 family.</text>
</comment>
<keyword evidence="2 8" id="KW-0812">Transmembrane</keyword>
<dbReference type="GeneID" id="116286701"/>
<evidence type="ECO:0000256" key="5">
    <source>
        <dbReference type="ARBA" id="ARBA00023136"/>
    </source>
</evidence>
<dbReference type="PANTHER" id="PTHR45695">
    <property type="entry name" value="LEUCOKININ RECEPTOR-RELATED"/>
    <property type="match status" value="1"/>
</dbReference>
<dbReference type="Proteomes" id="UP000515163">
    <property type="component" value="Unplaced"/>
</dbReference>
<comment type="subcellular location">
    <subcellularLocation>
        <location evidence="1">Membrane</location>
        <topology evidence="1">Multi-pass membrane protein</topology>
    </subcellularLocation>
</comment>
<dbReference type="InterPro" id="IPR017452">
    <property type="entry name" value="GPCR_Rhodpsn_7TM"/>
</dbReference>
<evidence type="ECO:0000256" key="8">
    <source>
        <dbReference type="RuleBase" id="RU000688"/>
    </source>
</evidence>
<keyword evidence="5 9" id="KW-0472">Membrane</keyword>
<feature type="transmembrane region" description="Helical" evidence="9">
    <location>
        <begin position="228"/>
        <end position="248"/>
    </location>
</feature>
<evidence type="ECO:0000256" key="9">
    <source>
        <dbReference type="SAM" id="Phobius"/>
    </source>
</evidence>
<dbReference type="Gene3D" id="1.20.1070.10">
    <property type="entry name" value="Rhodopsin 7-helix transmembrane proteins"/>
    <property type="match status" value="1"/>
</dbReference>
<evidence type="ECO:0000256" key="1">
    <source>
        <dbReference type="ARBA" id="ARBA00004141"/>
    </source>
</evidence>
<evidence type="ECO:0000256" key="7">
    <source>
        <dbReference type="ARBA" id="ARBA00023224"/>
    </source>
</evidence>
<accession>A0A6P8H8N9</accession>
<keyword evidence="4 8" id="KW-0297">G-protein coupled receptor</keyword>
<evidence type="ECO:0000256" key="6">
    <source>
        <dbReference type="ARBA" id="ARBA00023170"/>
    </source>
</evidence>
<dbReference type="PROSITE" id="PS50262">
    <property type="entry name" value="G_PROTEIN_RECEP_F1_2"/>
    <property type="match status" value="1"/>
</dbReference>
<organism evidence="11 12">
    <name type="scientific">Actinia tenebrosa</name>
    <name type="common">Australian red waratah sea anemone</name>
    <dbReference type="NCBI Taxonomy" id="6105"/>
    <lineage>
        <taxon>Eukaryota</taxon>
        <taxon>Metazoa</taxon>
        <taxon>Cnidaria</taxon>
        <taxon>Anthozoa</taxon>
        <taxon>Hexacorallia</taxon>
        <taxon>Actiniaria</taxon>
        <taxon>Actiniidae</taxon>
        <taxon>Actinia</taxon>
    </lineage>
</organism>
<dbReference type="AlphaFoldDB" id="A0A6P8H8N9"/>
<dbReference type="SMART" id="SM01381">
    <property type="entry name" value="7TM_GPCR_Srsx"/>
    <property type="match status" value="1"/>
</dbReference>
<evidence type="ECO:0000256" key="3">
    <source>
        <dbReference type="ARBA" id="ARBA00022989"/>
    </source>
</evidence>
<feature type="domain" description="G-protein coupled receptors family 1 profile" evidence="10">
    <location>
        <begin position="28"/>
        <end position="279"/>
    </location>
</feature>
<sequence length="300" mass="34305">MKSKLIDDAKDYLVAIAGPVLYIFGVAGNSFVVIAVWKKRSLRSTTNCLLVNLAISDIVSFLFLPLMLVQSTPLNPDHFADFLCKFLISFHIPATANVVAILTVTLMSIERYHALVKPMKIRKRLQKDTIGHAVTGLWISGLLLTLPYYIFGQYDEDYLCCVVGKRTKGFIIYELIFLAVIVFVPFFITSFCYFQIVRELYFKNKVRPQNVPSAAEEDARDKRKLVKLSLSIISVFGLFMFPLFITLILKSIDDDTFKRYFQIAAAFFFVEAAVNPFIYTFQSTNFRQAFKEILKHPFCA</sequence>
<keyword evidence="6 8" id="KW-0675">Receptor</keyword>
<dbReference type="PANTHER" id="PTHR45695:SF9">
    <property type="entry name" value="LEUCOKININ RECEPTOR"/>
    <property type="match status" value="1"/>
</dbReference>
<dbReference type="Pfam" id="PF00001">
    <property type="entry name" value="7tm_1"/>
    <property type="match status" value="1"/>
</dbReference>
<dbReference type="PROSITE" id="PS00237">
    <property type="entry name" value="G_PROTEIN_RECEP_F1_1"/>
    <property type="match status" value="1"/>
</dbReference>
<keyword evidence="11" id="KW-1185">Reference proteome</keyword>
<keyword evidence="3 9" id="KW-1133">Transmembrane helix</keyword>
<feature type="transmembrane region" description="Helical" evidence="9">
    <location>
        <begin position="12"/>
        <end position="37"/>
    </location>
</feature>
<dbReference type="RefSeq" id="XP_031549127.1">
    <property type="nucleotide sequence ID" value="XM_031693267.1"/>
</dbReference>
<dbReference type="InterPro" id="IPR000276">
    <property type="entry name" value="GPCR_Rhodpsn"/>
</dbReference>
<reference evidence="12" key="1">
    <citation type="submission" date="2025-08" db="UniProtKB">
        <authorList>
            <consortium name="RefSeq"/>
        </authorList>
    </citation>
    <scope>IDENTIFICATION</scope>
    <source>
        <tissue evidence="12">Tentacle</tissue>
    </source>
</reference>
<evidence type="ECO:0000256" key="2">
    <source>
        <dbReference type="ARBA" id="ARBA00022692"/>
    </source>
</evidence>
<evidence type="ECO:0000313" key="11">
    <source>
        <dbReference type="Proteomes" id="UP000515163"/>
    </source>
</evidence>